<dbReference type="InterPro" id="IPR036977">
    <property type="entry name" value="DNA_primase_Znf_CHC2"/>
</dbReference>
<reference evidence="2" key="2">
    <citation type="submission" date="2020-09" db="EMBL/GenBank/DDBJ databases">
        <authorList>
            <person name="Sun Q."/>
            <person name="Ohkuma M."/>
        </authorList>
    </citation>
    <scope>NUCLEOTIDE SEQUENCE</scope>
    <source>
        <strain evidence="2">JCM 15325</strain>
    </source>
</reference>
<dbReference type="GO" id="GO:0003677">
    <property type="term" value="F:DNA binding"/>
    <property type="evidence" value="ECO:0007669"/>
    <property type="project" value="InterPro"/>
</dbReference>
<accession>A0A917S598</accession>
<feature type="domain" description="Zinc finger CHC2-type" evidence="1">
    <location>
        <begin position="48"/>
        <end position="103"/>
    </location>
</feature>
<comment type="caution">
    <text evidence="2">The sequence shown here is derived from an EMBL/GenBank/DDBJ whole genome shotgun (WGS) entry which is preliminary data.</text>
</comment>
<dbReference type="AlphaFoldDB" id="A0A917S598"/>
<dbReference type="Proteomes" id="UP000654670">
    <property type="component" value="Unassembled WGS sequence"/>
</dbReference>
<dbReference type="Pfam" id="PF01807">
    <property type="entry name" value="Zn_ribbon_DnaG"/>
    <property type="match status" value="1"/>
</dbReference>
<dbReference type="GO" id="GO:0006260">
    <property type="term" value="P:DNA replication"/>
    <property type="evidence" value="ECO:0007669"/>
    <property type="project" value="InterPro"/>
</dbReference>
<name>A0A917S598_9BACL</name>
<evidence type="ECO:0000313" key="2">
    <source>
        <dbReference type="EMBL" id="GGL58050.1"/>
    </source>
</evidence>
<gene>
    <name evidence="2" type="ORF">GCM10007968_22540</name>
</gene>
<dbReference type="GO" id="GO:0008270">
    <property type="term" value="F:zinc ion binding"/>
    <property type="evidence" value="ECO:0007669"/>
    <property type="project" value="InterPro"/>
</dbReference>
<keyword evidence="3" id="KW-1185">Reference proteome</keyword>
<dbReference type="Gene3D" id="3.90.580.10">
    <property type="entry name" value="Zinc finger, CHC2-type domain"/>
    <property type="match status" value="1"/>
</dbReference>
<dbReference type="SMART" id="SM00400">
    <property type="entry name" value="ZnF_CHCC"/>
    <property type="match status" value="1"/>
</dbReference>
<dbReference type="SUPFAM" id="SSF57783">
    <property type="entry name" value="Zinc beta-ribbon"/>
    <property type="match status" value="1"/>
</dbReference>
<dbReference type="GO" id="GO:0003899">
    <property type="term" value="F:DNA-directed RNA polymerase activity"/>
    <property type="evidence" value="ECO:0007669"/>
    <property type="project" value="InterPro"/>
</dbReference>
<dbReference type="InterPro" id="IPR002694">
    <property type="entry name" value="Znf_CHC2"/>
</dbReference>
<dbReference type="EMBL" id="BMOK01000009">
    <property type="protein sequence ID" value="GGL58050.1"/>
    <property type="molecule type" value="Genomic_DNA"/>
</dbReference>
<reference evidence="2" key="1">
    <citation type="journal article" date="2014" name="Int. J. Syst. Evol. Microbiol.">
        <title>Complete genome sequence of Corynebacterium casei LMG S-19264T (=DSM 44701T), isolated from a smear-ripened cheese.</title>
        <authorList>
            <consortium name="US DOE Joint Genome Institute (JGI-PGF)"/>
            <person name="Walter F."/>
            <person name="Albersmeier A."/>
            <person name="Kalinowski J."/>
            <person name="Ruckert C."/>
        </authorList>
    </citation>
    <scope>NUCLEOTIDE SEQUENCE</scope>
    <source>
        <strain evidence="2">JCM 15325</strain>
    </source>
</reference>
<evidence type="ECO:0000313" key="3">
    <source>
        <dbReference type="Proteomes" id="UP000654670"/>
    </source>
</evidence>
<organism evidence="2 3">
    <name type="scientific">Sporolactobacillus putidus</name>
    <dbReference type="NCBI Taxonomy" id="492735"/>
    <lineage>
        <taxon>Bacteria</taxon>
        <taxon>Bacillati</taxon>
        <taxon>Bacillota</taxon>
        <taxon>Bacilli</taxon>
        <taxon>Bacillales</taxon>
        <taxon>Sporolactobacillaceae</taxon>
        <taxon>Sporolactobacillus</taxon>
    </lineage>
</organism>
<sequence>MGEAERVEQAVTPIQAIHSSITITEALERYAGAKINGRQYRNKMQIRCPFHQDNSPSMTVYLDSNKCRCWKGGCIANSHPNDQIDVVQMAEGISRQEAIHRLLTDLGINTGKDSKIAIEEAQRRAAIDADCREALKAIQKLKDELDFSFMDVFRKQYKPIDWGSDAMADEVTGTYSRFYDRLQIAGFNLEAAENEQEKRSALRAAGQITKEVKQVG</sequence>
<proteinExistence type="predicted"/>
<dbReference type="RefSeq" id="WP_188803395.1">
    <property type="nucleotide sequence ID" value="NZ_BMOK01000009.1"/>
</dbReference>
<protein>
    <recommendedName>
        <fullName evidence="1">Zinc finger CHC2-type domain-containing protein</fullName>
    </recommendedName>
</protein>
<evidence type="ECO:0000259" key="1">
    <source>
        <dbReference type="SMART" id="SM00400"/>
    </source>
</evidence>